<gene>
    <name evidence="2" type="ORF">JTE90_007975</name>
</gene>
<comment type="caution">
    <text evidence="2">The sequence shown here is derived from an EMBL/GenBank/DDBJ whole genome shotgun (WGS) entry which is preliminary data.</text>
</comment>
<protein>
    <submittedName>
        <fullName evidence="2">Uncharacterized protein</fullName>
    </submittedName>
</protein>
<keyword evidence="3" id="KW-1185">Reference proteome</keyword>
<accession>A0AAV6UPD9</accession>
<evidence type="ECO:0000313" key="2">
    <source>
        <dbReference type="EMBL" id="KAG8185574.1"/>
    </source>
</evidence>
<name>A0AAV6UPD9_9ARAC</name>
<sequence length="81" mass="9193">MLPDVSELAWIEVFQQLGLDPGSFTRETLREIDKQMIRESGKATKQATKDGGKAQEHKKRLTERLSKQDKTEYGACLWPSG</sequence>
<organism evidence="2 3">
    <name type="scientific">Oedothorax gibbosus</name>
    <dbReference type="NCBI Taxonomy" id="931172"/>
    <lineage>
        <taxon>Eukaryota</taxon>
        <taxon>Metazoa</taxon>
        <taxon>Ecdysozoa</taxon>
        <taxon>Arthropoda</taxon>
        <taxon>Chelicerata</taxon>
        <taxon>Arachnida</taxon>
        <taxon>Araneae</taxon>
        <taxon>Araneomorphae</taxon>
        <taxon>Entelegynae</taxon>
        <taxon>Araneoidea</taxon>
        <taxon>Linyphiidae</taxon>
        <taxon>Erigoninae</taxon>
        <taxon>Oedothorax</taxon>
    </lineage>
</organism>
<evidence type="ECO:0000313" key="3">
    <source>
        <dbReference type="Proteomes" id="UP000827092"/>
    </source>
</evidence>
<reference evidence="2 3" key="1">
    <citation type="journal article" date="2022" name="Nat. Ecol. Evol.">
        <title>A masculinizing supergene underlies an exaggerated male reproductive morph in a spider.</title>
        <authorList>
            <person name="Hendrickx F."/>
            <person name="De Corte Z."/>
            <person name="Sonet G."/>
            <person name="Van Belleghem S.M."/>
            <person name="Kostlbacher S."/>
            <person name="Vangestel C."/>
        </authorList>
    </citation>
    <scope>NUCLEOTIDE SEQUENCE [LARGE SCALE GENOMIC DNA]</scope>
    <source>
        <strain evidence="2">W744_W776</strain>
    </source>
</reference>
<proteinExistence type="predicted"/>
<feature type="compositionally biased region" description="Basic and acidic residues" evidence="1">
    <location>
        <begin position="62"/>
        <end position="72"/>
    </location>
</feature>
<feature type="region of interest" description="Disordered" evidence="1">
    <location>
        <begin position="36"/>
        <end position="81"/>
    </location>
</feature>
<dbReference type="EMBL" id="JAFNEN010000331">
    <property type="protein sequence ID" value="KAG8185574.1"/>
    <property type="molecule type" value="Genomic_DNA"/>
</dbReference>
<evidence type="ECO:0000256" key="1">
    <source>
        <dbReference type="SAM" id="MobiDB-lite"/>
    </source>
</evidence>
<dbReference type="AlphaFoldDB" id="A0AAV6UPD9"/>
<feature type="compositionally biased region" description="Basic and acidic residues" evidence="1">
    <location>
        <begin position="36"/>
        <end position="55"/>
    </location>
</feature>
<dbReference type="Proteomes" id="UP000827092">
    <property type="component" value="Unassembled WGS sequence"/>
</dbReference>